<evidence type="ECO:0000313" key="4">
    <source>
        <dbReference type="Proteomes" id="UP000317977"/>
    </source>
</evidence>
<keyword evidence="2" id="KW-0812">Transmembrane</keyword>
<keyword evidence="2" id="KW-0472">Membrane</keyword>
<comment type="caution">
    <text evidence="3">The sequence shown here is derived from an EMBL/GenBank/DDBJ whole genome shotgun (WGS) entry which is preliminary data.</text>
</comment>
<dbReference type="Proteomes" id="UP000317977">
    <property type="component" value="Unassembled WGS sequence"/>
</dbReference>
<evidence type="ECO:0000313" key="3">
    <source>
        <dbReference type="EMBL" id="TWU56231.1"/>
    </source>
</evidence>
<gene>
    <name evidence="3" type="ORF">Poly59_25350</name>
</gene>
<feature type="transmembrane region" description="Helical" evidence="2">
    <location>
        <begin position="108"/>
        <end position="127"/>
    </location>
</feature>
<feature type="transmembrane region" description="Helical" evidence="2">
    <location>
        <begin position="84"/>
        <end position="102"/>
    </location>
</feature>
<feature type="transmembrane region" description="Helical" evidence="2">
    <location>
        <begin position="28"/>
        <end position="48"/>
    </location>
</feature>
<dbReference type="RefSeq" id="WP_246151577.1">
    <property type="nucleotide sequence ID" value="NZ_SJPX01000002.1"/>
</dbReference>
<dbReference type="EMBL" id="SJPX01000002">
    <property type="protein sequence ID" value="TWU56231.1"/>
    <property type="molecule type" value="Genomic_DNA"/>
</dbReference>
<dbReference type="AlphaFoldDB" id="A0A5C6F9P7"/>
<protein>
    <recommendedName>
        <fullName evidence="5">Transmembrane protein</fullName>
    </recommendedName>
</protein>
<keyword evidence="4" id="KW-1185">Reference proteome</keyword>
<evidence type="ECO:0000256" key="2">
    <source>
        <dbReference type="SAM" id="Phobius"/>
    </source>
</evidence>
<evidence type="ECO:0008006" key="5">
    <source>
        <dbReference type="Google" id="ProtNLM"/>
    </source>
</evidence>
<proteinExistence type="predicted"/>
<reference evidence="3 4" key="1">
    <citation type="submission" date="2019-02" db="EMBL/GenBank/DDBJ databases">
        <title>Deep-cultivation of Planctomycetes and their phenomic and genomic characterization uncovers novel biology.</title>
        <authorList>
            <person name="Wiegand S."/>
            <person name="Jogler M."/>
            <person name="Boedeker C."/>
            <person name="Pinto D."/>
            <person name="Vollmers J."/>
            <person name="Rivas-Marin E."/>
            <person name="Kohn T."/>
            <person name="Peeters S.H."/>
            <person name="Heuer A."/>
            <person name="Rast P."/>
            <person name="Oberbeckmann S."/>
            <person name="Bunk B."/>
            <person name="Jeske O."/>
            <person name="Meyerdierks A."/>
            <person name="Storesund J.E."/>
            <person name="Kallscheuer N."/>
            <person name="Luecker S."/>
            <person name="Lage O.M."/>
            <person name="Pohl T."/>
            <person name="Merkel B.J."/>
            <person name="Hornburger P."/>
            <person name="Mueller R.-W."/>
            <person name="Bruemmer F."/>
            <person name="Labrenz M."/>
            <person name="Spormann A.M."/>
            <person name="Op Den Camp H."/>
            <person name="Overmann J."/>
            <person name="Amann R."/>
            <person name="Jetten M.S.M."/>
            <person name="Mascher T."/>
            <person name="Medema M.H."/>
            <person name="Devos D.P."/>
            <person name="Kaster A.-K."/>
            <person name="Ovreas L."/>
            <person name="Rohde M."/>
            <person name="Galperin M.Y."/>
            <person name="Jogler C."/>
        </authorList>
    </citation>
    <scope>NUCLEOTIDE SEQUENCE [LARGE SCALE GENOMIC DNA]</scope>
    <source>
        <strain evidence="3 4">Poly59</strain>
    </source>
</reference>
<sequence length="128" mass="13548">MNRLSQPPRTARPDYSASTRPPADPRRVLVLLIAIVLLVVCGVVTWKFGSDGSARFLSAATGRVGLLMGALWLAWPSLKKPARWLPPGIAVAGVAGLAVIAVRPQLALVVFPAIGTIAAITVFMRGLR</sequence>
<accession>A0A5C6F9P7</accession>
<feature type="transmembrane region" description="Helical" evidence="2">
    <location>
        <begin position="54"/>
        <end position="75"/>
    </location>
</feature>
<keyword evidence="2" id="KW-1133">Transmembrane helix</keyword>
<evidence type="ECO:0000256" key="1">
    <source>
        <dbReference type="SAM" id="MobiDB-lite"/>
    </source>
</evidence>
<organism evidence="3 4">
    <name type="scientific">Rubripirellula reticaptiva</name>
    <dbReference type="NCBI Taxonomy" id="2528013"/>
    <lineage>
        <taxon>Bacteria</taxon>
        <taxon>Pseudomonadati</taxon>
        <taxon>Planctomycetota</taxon>
        <taxon>Planctomycetia</taxon>
        <taxon>Pirellulales</taxon>
        <taxon>Pirellulaceae</taxon>
        <taxon>Rubripirellula</taxon>
    </lineage>
</organism>
<feature type="region of interest" description="Disordered" evidence="1">
    <location>
        <begin position="1"/>
        <end position="21"/>
    </location>
</feature>
<name>A0A5C6F9P7_9BACT</name>